<dbReference type="Proteomes" id="UP000251853">
    <property type="component" value="Unassembled WGS sequence"/>
</dbReference>
<dbReference type="EMBL" id="UAVW01000016">
    <property type="protein sequence ID" value="SQB14869.1"/>
    <property type="molecule type" value="Genomic_DNA"/>
</dbReference>
<dbReference type="RefSeq" id="WP_055176051.1">
    <property type="nucleotide sequence ID" value="NZ_JAIWZC010000001.1"/>
</dbReference>
<evidence type="ECO:0000313" key="2">
    <source>
        <dbReference type="Proteomes" id="UP000251853"/>
    </source>
</evidence>
<proteinExistence type="predicted"/>
<organism evidence="1 2">
    <name type="scientific">Enterocloster clostridioformis</name>
    <dbReference type="NCBI Taxonomy" id="1531"/>
    <lineage>
        <taxon>Bacteria</taxon>
        <taxon>Bacillati</taxon>
        <taxon>Bacillota</taxon>
        <taxon>Clostridia</taxon>
        <taxon>Lachnospirales</taxon>
        <taxon>Lachnospiraceae</taxon>
        <taxon>Enterocloster</taxon>
    </lineage>
</organism>
<sequence length="161" mass="18874">MTPIVLLDNLAEFVKEQTANIILQVRTEPGADKKERAAEVHKMRLPKKEDSTRRIPYILLQILTGKDGMNDRGQQESTCQIRIVVGTYSEDEDVGSYDVLNIIMRLRTELQRSRILAEQFVLQDPLEYIIYPDDYHPYYFGEMITNWSLPEIKQEVEQIWL</sequence>
<keyword evidence="2" id="KW-1185">Reference proteome</keyword>
<evidence type="ECO:0000313" key="1">
    <source>
        <dbReference type="EMBL" id="SQB14869.1"/>
    </source>
</evidence>
<gene>
    <name evidence="1" type="ORF">NCTC11224_03923</name>
</gene>
<name>A0A2X2WMT3_9FIRM</name>
<protein>
    <submittedName>
        <fullName evidence="1">Uncharacterized protein</fullName>
    </submittedName>
</protein>
<accession>A0A2X2WMT3</accession>
<reference evidence="1 2" key="1">
    <citation type="submission" date="2018-06" db="EMBL/GenBank/DDBJ databases">
        <authorList>
            <consortium name="Pathogen Informatics"/>
            <person name="Doyle S."/>
        </authorList>
    </citation>
    <scope>NUCLEOTIDE SEQUENCE [LARGE SCALE GENOMIC DNA]</scope>
    <source>
        <strain evidence="1 2">NCTC11224</strain>
    </source>
</reference>
<dbReference type="AlphaFoldDB" id="A0A2X2WMT3"/>